<accession>W7C9R5</accession>
<reference evidence="1 2" key="1">
    <citation type="journal article" date="2014" name="Int. J. Syst. Evol. Microbiol.">
        <title>Listeria floridensis sp. nov., Listeria aquatica sp. nov., Listeria cornellensis sp. nov., Listeria riparia sp. nov. and Listeria grandensis sp. nov., from agricultural and natural environments.</title>
        <authorList>
            <person name="den Bakker H.C."/>
            <person name="Warchocki S."/>
            <person name="Wright E.M."/>
            <person name="Allred A.F."/>
            <person name="Ahlstrom C."/>
            <person name="Manuel C.S."/>
            <person name="Stasiewicz M.J."/>
            <person name="Burrell A."/>
            <person name="Roof S."/>
            <person name="Strawn L."/>
            <person name="Fortes E.D."/>
            <person name="Nightingale K.K."/>
            <person name="Kephart D."/>
            <person name="Wiedmann M."/>
        </authorList>
    </citation>
    <scope>NUCLEOTIDE SEQUENCE [LARGE SCALE GENOMIC DNA]</scope>
    <source>
        <strain evidence="2">FSL F6-969</strain>
    </source>
</reference>
<evidence type="ECO:0000313" key="1">
    <source>
        <dbReference type="EMBL" id="EUJ32391.1"/>
    </source>
</evidence>
<dbReference type="PATRIC" id="fig|1265820.5.peg.477"/>
<dbReference type="GO" id="GO:0005975">
    <property type="term" value="P:carbohydrate metabolic process"/>
    <property type="evidence" value="ECO:0007669"/>
    <property type="project" value="InterPro"/>
</dbReference>
<dbReference type="Gene3D" id="2.70.98.10">
    <property type="match status" value="1"/>
</dbReference>
<organism evidence="1 2">
    <name type="scientific">Listeria cornellensis FSL F6-0969</name>
    <dbReference type="NCBI Taxonomy" id="1265820"/>
    <lineage>
        <taxon>Bacteria</taxon>
        <taxon>Bacillati</taxon>
        <taxon>Bacillota</taxon>
        <taxon>Bacilli</taxon>
        <taxon>Bacillales</taxon>
        <taxon>Listeriaceae</taxon>
        <taxon>Listeria</taxon>
    </lineage>
</organism>
<dbReference type="EMBL" id="AODE01000005">
    <property type="protein sequence ID" value="EUJ32391.1"/>
    <property type="molecule type" value="Genomic_DNA"/>
</dbReference>
<dbReference type="InterPro" id="IPR011013">
    <property type="entry name" value="Gal_mutarotase_sf_dom"/>
</dbReference>
<dbReference type="GO" id="GO:0003824">
    <property type="term" value="F:catalytic activity"/>
    <property type="evidence" value="ECO:0007669"/>
    <property type="project" value="InterPro"/>
</dbReference>
<comment type="caution">
    <text evidence="1">The sequence shown here is derived from an EMBL/GenBank/DDBJ whole genome shotgun (WGS) entry which is preliminary data.</text>
</comment>
<dbReference type="Proteomes" id="UP000019254">
    <property type="component" value="Unassembled WGS sequence"/>
</dbReference>
<sequence>MFGNDALIFEGLTKNEVTIRSRKNRHFVKVAFPDFKYVGIWTPKPGTPFLCIEPWFGIADAKGESVELKDKLGIENLAVGADFSSEYTITIG</sequence>
<evidence type="ECO:0000313" key="2">
    <source>
        <dbReference type="Proteomes" id="UP000019254"/>
    </source>
</evidence>
<dbReference type="STRING" id="1265820.PCORN_02432"/>
<name>W7C9R5_9LIST</name>
<dbReference type="SUPFAM" id="SSF74650">
    <property type="entry name" value="Galactose mutarotase-like"/>
    <property type="match status" value="1"/>
</dbReference>
<gene>
    <name evidence="1" type="ORF">PCORN_02432</name>
</gene>
<dbReference type="AlphaFoldDB" id="W7C9R5"/>
<dbReference type="InterPro" id="IPR014718">
    <property type="entry name" value="GH-type_carb-bd"/>
</dbReference>
<proteinExistence type="predicted"/>
<dbReference type="GO" id="GO:0030246">
    <property type="term" value="F:carbohydrate binding"/>
    <property type="evidence" value="ECO:0007669"/>
    <property type="project" value="InterPro"/>
</dbReference>
<keyword evidence="2" id="KW-1185">Reference proteome</keyword>
<protein>
    <submittedName>
        <fullName evidence="1">Protein lacX, chromosomal</fullName>
    </submittedName>
</protein>